<dbReference type="GO" id="GO:0046417">
    <property type="term" value="P:chorismate metabolic process"/>
    <property type="evidence" value="ECO:0007669"/>
    <property type="project" value="InterPro"/>
</dbReference>
<keyword evidence="1 3" id="KW-0413">Isomerase</keyword>
<dbReference type="InterPro" id="IPR036979">
    <property type="entry name" value="CM_dom_sf"/>
</dbReference>
<dbReference type="SUPFAM" id="SSF48600">
    <property type="entry name" value="Chorismate mutase II"/>
    <property type="match status" value="1"/>
</dbReference>
<accession>A0AAU8ICB2</accession>
<dbReference type="GO" id="GO:0004106">
    <property type="term" value="F:chorismate mutase activity"/>
    <property type="evidence" value="ECO:0007669"/>
    <property type="project" value="UniProtKB-EC"/>
</dbReference>
<proteinExistence type="predicted"/>
<name>A0AAU8ICB2_9BACL</name>
<evidence type="ECO:0000256" key="1">
    <source>
        <dbReference type="ARBA" id="ARBA00023235"/>
    </source>
</evidence>
<dbReference type="InterPro" id="IPR036263">
    <property type="entry name" value="Chorismate_II_sf"/>
</dbReference>
<sequence length="92" mass="10611">MTADRLRQLRREIDTIDRELIGLLNQRARVVREVGKEKKAAGTAYTDSLREKEILNRIAEENRGPFPTASLQKLFGEIFEISKHLEKKSDSD</sequence>
<organism evidence="3">
    <name type="scientific">Sporolactobacillus sp. Y61</name>
    <dbReference type="NCBI Taxonomy" id="3160863"/>
    <lineage>
        <taxon>Bacteria</taxon>
        <taxon>Bacillati</taxon>
        <taxon>Bacillota</taxon>
        <taxon>Bacilli</taxon>
        <taxon>Bacillales</taxon>
        <taxon>Sporolactobacillaceae</taxon>
        <taxon>Sporolactobacillus</taxon>
    </lineage>
</organism>
<protein>
    <submittedName>
        <fullName evidence="3">Chorismate mutase</fullName>
        <ecNumber evidence="3">5.4.99.5</ecNumber>
    </submittedName>
</protein>
<dbReference type="Pfam" id="PF01817">
    <property type="entry name" value="CM_2"/>
    <property type="match status" value="1"/>
</dbReference>
<dbReference type="Gene3D" id="1.20.59.10">
    <property type="entry name" value="Chorismate mutase"/>
    <property type="match status" value="1"/>
</dbReference>
<dbReference type="PANTHER" id="PTHR38041">
    <property type="entry name" value="CHORISMATE MUTASE"/>
    <property type="match status" value="1"/>
</dbReference>
<dbReference type="InterPro" id="IPR002701">
    <property type="entry name" value="CM_II_prokaryot"/>
</dbReference>
<dbReference type="GO" id="GO:0009697">
    <property type="term" value="P:salicylic acid biosynthetic process"/>
    <property type="evidence" value="ECO:0007669"/>
    <property type="project" value="TreeGrafter"/>
</dbReference>
<dbReference type="InterPro" id="IPR051331">
    <property type="entry name" value="Chorismate_mutase-related"/>
</dbReference>
<gene>
    <name evidence="3" type="ORF">ABNN70_08370</name>
</gene>
<dbReference type="SMART" id="SM00830">
    <property type="entry name" value="CM_2"/>
    <property type="match status" value="1"/>
</dbReference>
<evidence type="ECO:0000313" key="3">
    <source>
        <dbReference type="EMBL" id="XCJ15746.1"/>
    </source>
</evidence>
<dbReference type="EMBL" id="CP159510">
    <property type="protein sequence ID" value="XCJ15746.1"/>
    <property type="molecule type" value="Genomic_DNA"/>
</dbReference>
<reference evidence="3" key="1">
    <citation type="submission" date="2024-06" db="EMBL/GenBank/DDBJ databases">
        <authorList>
            <person name="Fan A."/>
            <person name="Zhang F.Y."/>
            <person name="Zhang L."/>
        </authorList>
    </citation>
    <scope>NUCLEOTIDE SEQUENCE</scope>
    <source>
        <strain evidence="3">Y61</strain>
    </source>
</reference>
<feature type="domain" description="Chorismate mutase" evidence="2">
    <location>
        <begin position="1"/>
        <end position="90"/>
    </location>
</feature>
<evidence type="ECO:0000259" key="2">
    <source>
        <dbReference type="PROSITE" id="PS51168"/>
    </source>
</evidence>
<dbReference type="RefSeq" id="WP_353947532.1">
    <property type="nucleotide sequence ID" value="NZ_CP159510.1"/>
</dbReference>
<dbReference type="PANTHER" id="PTHR38041:SF1">
    <property type="entry name" value="CHORISMATE MUTASE"/>
    <property type="match status" value="1"/>
</dbReference>
<dbReference type="PROSITE" id="PS51168">
    <property type="entry name" value="CHORISMATE_MUT_2"/>
    <property type="match status" value="1"/>
</dbReference>
<dbReference type="EC" id="5.4.99.5" evidence="3"/>
<dbReference type="AlphaFoldDB" id="A0AAU8ICB2"/>